<dbReference type="EMBL" id="MLHG01000121">
    <property type="protein sequence ID" value="OOF35908.1"/>
    <property type="molecule type" value="Genomic_DNA"/>
</dbReference>
<dbReference type="PANTHER" id="PTHR35566">
    <property type="entry name" value="BLR3599 PROTEIN"/>
    <property type="match status" value="1"/>
</dbReference>
<dbReference type="Proteomes" id="UP000189426">
    <property type="component" value="Unassembled WGS sequence"/>
</dbReference>
<reference evidence="1 2" key="1">
    <citation type="submission" date="2016-10" db="EMBL/GenBank/DDBJ databases">
        <title>Rodentibacter gen. nov. and new species.</title>
        <authorList>
            <person name="Christensen H."/>
        </authorList>
    </citation>
    <scope>NUCLEOTIDE SEQUENCE [LARGE SCALE GENOMIC DNA]</scope>
    <source>
        <strain evidence="1 2">Ppn418</strain>
    </source>
</reference>
<dbReference type="Pfam" id="PF05936">
    <property type="entry name" value="T6SS_VasE"/>
    <property type="match status" value="1"/>
</dbReference>
<organism evidence="1 2">
    <name type="scientific">Rodentibacter mrazii</name>
    <dbReference type="NCBI Taxonomy" id="1908257"/>
    <lineage>
        <taxon>Bacteria</taxon>
        <taxon>Pseudomonadati</taxon>
        <taxon>Pseudomonadota</taxon>
        <taxon>Gammaproteobacteria</taxon>
        <taxon>Pasteurellales</taxon>
        <taxon>Pasteurellaceae</taxon>
        <taxon>Rodentibacter</taxon>
    </lineage>
</organism>
<accession>A0A1V3I865</accession>
<keyword evidence="2" id="KW-1185">Reference proteome</keyword>
<protein>
    <submittedName>
        <fullName evidence="1">Type VI secretion system-associated protein</fullName>
    </submittedName>
</protein>
<dbReference type="RefSeq" id="WP_077495067.1">
    <property type="nucleotide sequence ID" value="NZ_MLHG01000121.1"/>
</dbReference>
<evidence type="ECO:0000313" key="2">
    <source>
        <dbReference type="Proteomes" id="UP000189426"/>
    </source>
</evidence>
<dbReference type="PANTHER" id="PTHR35566:SF1">
    <property type="entry name" value="TYPE VI SECRETION SYSTEM BASEPLATE COMPONENT TSSK1"/>
    <property type="match status" value="1"/>
</dbReference>
<sequence>MSLSNRVLWKEGLFIRPQHFQQESRFLATQLKHVIDISVYNLGFESIVFDQQQLAYGKFALTQCKGVMPDGTLFDLPLTDNLPSPISISSNLIGETIYLCLPLVVGGETEVKYSTNRSDVVDSKSEIIFTEVKDSHSENGSYTQIELLKNQYFFKSSLDDLSNYVALPIAKIKDISLDHQVILDEDFYPMSLHINAMPLFIKKLSELSDLVSLRAQSIVNRIGRPEQSGVADVNDFLMLLTLNRVLPLIKSIVKLGKSHPLSVYEFLASLRSELATFVLKERFSETFYDYFHDNPALSLNLLFNDIKSYLSVVSNAKVIPLPVVAHQYGIYTAQVNDPTLYSTAEFIIAIKAHLQPDLLKNQFIQQTKISSIEQINQLVHLQLPGVPVLALPVAPRYLPYHSGFIYFQLDKTSPFWENLLSSSGFGFHITGNYPGLEIEFWAIRGDLS</sequence>
<dbReference type="InterPro" id="IPR010263">
    <property type="entry name" value="T6SS_TssK"/>
</dbReference>
<dbReference type="AlphaFoldDB" id="A0A1V3I865"/>
<name>A0A1V3I865_9PAST</name>
<comment type="caution">
    <text evidence="1">The sequence shown here is derived from an EMBL/GenBank/DDBJ whole genome shotgun (WGS) entry which is preliminary data.</text>
</comment>
<evidence type="ECO:0000313" key="1">
    <source>
        <dbReference type="EMBL" id="OOF35908.1"/>
    </source>
</evidence>
<dbReference type="NCBIfam" id="TIGR03353">
    <property type="entry name" value="VI_chp_4"/>
    <property type="match status" value="1"/>
</dbReference>
<gene>
    <name evidence="1" type="ORF">BKK47_11930</name>
</gene>
<dbReference type="STRING" id="1908257.BKK47_11930"/>
<proteinExistence type="predicted"/>